<protein>
    <recommendedName>
        <fullName evidence="2">HicB-like antitoxin of toxin-antitoxin system domain-containing protein</fullName>
    </recommendedName>
</protein>
<accession>A0A382Y6C2</accession>
<name>A0A382Y6C2_9ZZZZ</name>
<dbReference type="AlphaFoldDB" id="A0A382Y6C2"/>
<sequence>MSDYVIHSEARAGHWVAWVTSAADSKPAGSVILPGQTQEEAESNAQHWIERLTQDSSLLRL</sequence>
<proteinExistence type="predicted"/>
<gene>
    <name evidence="1" type="ORF">METZ01_LOCUS431534</name>
</gene>
<dbReference type="EMBL" id="UINC01173209">
    <property type="protein sequence ID" value="SVD78680.1"/>
    <property type="molecule type" value="Genomic_DNA"/>
</dbReference>
<evidence type="ECO:0008006" key="2">
    <source>
        <dbReference type="Google" id="ProtNLM"/>
    </source>
</evidence>
<evidence type="ECO:0000313" key="1">
    <source>
        <dbReference type="EMBL" id="SVD78680.1"/>
    </source>
</evidence>
<reference evidence="1" key="1">
    <citation type="submission" date="2018-05" db="EMBL/GenBank/DDBJ databases">
        <authorList>
            <person name="Lanie J.A."/>
            <person name="Ng W.-L."/>
            <person name="Kazmierczak K.M."/>
            <person name="Andrzejewski T.M."/>
            <person name="Davidsen T.M."/>
            <person name="Wayne K.J."/>
            <person name="Tettelin H."/>
            <person name="Glass J.I."/>
            <person name="Rusch D."/>
            <person name="Podicherti R."/>
            <person name="Tsui H.-C.T."/>
            <person name="Winkler M.E."/>
        </authorList>
    </citation>
    <scope>NUCLEOTIDE SEQUENCE</scope>
</reference>
<organism evidence="1">
    <name type="scientific">marine metagenome</name>
    <dbReference type="NCBI Taxonomy" id="408172"/>
    <lineage>
        <taxon>unclassified sequences</taxon>
        <taxon>metagenomes</taxon>
        <taxon>ecological metagenomes</taxon>
    </lineage>
</organism>